<keyword evidence="4 6" id="KW-1133">Transmembrane helix</keyword>
<dbReference type="GO" id="GO:0006817">
    <property type="term" value="P:phosphate ion transport"/>
    <property type="evidence" value="ECO:0007669"/>
    <property type="project" value="TreeGrafter"/>
</dbReference>
<keyword evidence="10" id="KW-1185">Reference proteome</keyword>
<reference evidence="9 10" key="1">
    <citation type="journal article" date="2014" name="Genome Biol. Evol.">
        <title>The secreted proteins of Achlya hypogyna and Thraustotheca clavata identify the ancestral oomycete secretome and reveal gene acquisitions by horizontal gene transfer.</title>
        <authorList>
            <person name="Misner I."/>
            <person name="Blouin N."/>
            <person name="Leonard G."/>
            <person name="Richards T.A."/>
            <person name="Lane C.E."/>
        </authorList>
    </citation>
    <scope>NUCLEOTIDE SEQUENCE [LARGE SCALE GENOMIC DNA]</scope>
    <source>
        <strain evidence="9 10">ATCC 48635</strain>
    </source>
</reference>
<dbReference type="OrthoDB" id="9970435at2759"/>
<comment type="similarity">
    <text evidence="2">Belongs to the SYG1 (TC 2.A.94) family.</text>
</comment>
<organism evidence="9 10">
    <name type="scientific">Achlya hypogyna</name>
    <name type="common">Oomycete</name>
    <name type="synonym">Protoachlya hypogyna</name>
    <dbReference type="NCBI Taxonomy" id="1202772"/>
    <lineage>
        <taxon>Eukaryota</taxon>
        <taxon>Sar</taxon>
        <taxon>Stramenopiles</taxon>
        <taxon>Oomycota</taxon>
        <taxon>Saprolegniomycetes</taxon>
        <taxon>Saprolegniales</taxon>
        <taxon>Achlyaceae</taxon>
        <taxon>Achlya</taxon>
    </lineage>
</organism>
<protein>
    <recommendedName>
        <fullName evidence="11">SPX domain-containing protein</fullName>
    </recommendedName>
</protein>
<evidence type="ECO:0000313" key="10">
    <source>
        <dbReference type="Proteomes" id="UP000243579"/>
    </source>
</evidence>
<gene>
    <name evidence="9" type="ORF">ACHHYP_17193</name>
</gene>
<dbReference type="AlphaFoldDB" id="A0A1V9ZDG3"/>
<evidence type="ECO:0000313" key="9">
    <source>
        <dbReference type="EMBL" id="OQR96034.1"/>
    </source>
</evidence>
<dbReference type="CDD" id="cd14447">
    <property type="entry name" value="SPX"/>
    <property type="match status" value="1"/>
</dbReference>
<dbReference type="PANTHER" id="PTHR10783">
    <property type="entry name" value="XENOTROPIC AND POLYTROPIC RETROVIRUS RECEPTOR 1-RELATED"/>
    <property type="match status" value="1"/>
</dbReference>
<evidence type="ECO:0000259" key="7">
    <source>
        <dbReference type="PROSITE" id="PS51380"/>
    </source>
</evidence>
<proteinExistence type="inferred from homology"/>
<evidence type="ECO:0000256" key="3">
    <source>
        <dbReference type="ARBA" id="ARBA00022692"/>
    </source>
</evidence>
<comment type="caution">
    <text evidence="9">The sequence shown here is derived from an EMBL/GenBank/DDBJ whole genome shotgun (WGS) entry which is preliminary data.</text>
</comment>
<feature type="transmembrane region" description="Helical" evidence="6">
    <location>
        <begin position="549"/>
        <end position="570"/>
    </location>
</feature>
<dbReference type="PROSITE" id="PS51382">
    <property type="entry name" value="SPX"/>
    <property type="match status" value="1"/>
</dbReference>
<dbReference type="GO" id="GO:0000822">
    <property type="term" value="F:inositol hexakisphosphate binding"/>
    <property type="evidence" value="ECO:0007669"/>
    <property type="project" value="TreeGrafter"/>
</dbReference>
<dbReference type="EMBL" id="JNBR01000156">
    <property type="protein sequence ID" value="OQR96034.1"/>
    <property type="molecule type" value="Genomic_DNA"/>
</dbReference>
<evidence type="ECO:0000256" key="4">
    <source>
        <dbReference type="ARBA" id="ARBA00022989"/>
    </source>
</evidence>
<feature type="transmembrane region" description="Helical" evidence="6">
    <location>
        <begin position="477"/>
        <end position="495"/>
    </location>
</feature>
<accession>A0A1V9ZDG3</accession>
<feature type="domain" description="EXS" evidence="7">
    <location>
        <begin position="436"/>
        <end position="636"/>
    </location>
</feature>
<feature type="transmembrane region" description="Helical" evidence="6">
    <location>
        <begin position="351"/>
        <end position="367"/>
    </location>
</feature>
<dbReference type="InterPro" id="IPR004342">
    <property type="entry name" value="EXS_C"/>
</dbReference>
<feature type="transmembrane region" description="Helical" evidence="6">
    <location>
        <begin position="224"/>
        <end position="242"/>
    </location>
</feature>
<evidence type="ECO:0000256" key="1">
    <source>
        <dbReference type="ARBA" id="ARBA00004141"/>
    </source>
</evidence>
<feature type="transmembrane region" description="Helical" evidence="6">
    <location>
        <begin position="322"/>
        <end position="339"/>
    </location>
</feature>
<keyword evidence="5 6" id="KW-0472">Membrane</keyword>
<dbReference type="GO" id="GO:0016036">
    <property type="term" value="P:cellular response to phosphate starvation"/>
    <property type="evidence" value="ECO:0007669"/>
    <property type="project" value="TreeGrafter"/>
</dbReference>
<feature type="transmembrane region" description="Helical" evidence="6">
    <location>
        <begin position="641"/>
        <end position="662"/>
    </location>
</feature>
<keyword evidence="3 6" id="KW-0812">Transmembrane</keyword>
<comment type="subcellular location">
    <subcellularLocation>
        <location evidence="1">Membrane</location>
        <topology evidence="1">Multi-pass membrane protein</topology>
    </subcellularLocation>
</comment>
<evidence type="ECO:0000259" key="8">
    <source>
        <dbReference type="PROSITE" id="PS51382"/>
    </source>
</evidence>
<evidence type="ECO:0000256" key="2">
    <source>
        <dbReference type="ARBA" id="ARBA00009665"/>
    </source>
</evidence>
<dbReference type="Pfam" id="PF03105">
    <property type="entry name" value="SPX"/>
    <property type="match status" value="1"/>
</dbReference>
<dbReference type="GO" id="GO:0005886">
    <property type="term" value="C:plasma membrane"/>
    <property type="evidence" value="ECO:0007669"/>
    <property type="project" value="TreeGrafter"/>
</dbReference>
<evidence type="ECO:0000256" key="6">
    <source>
        <dbReference type="SAM" id="Phobius"/>
    </source>
</evidence>
<dbReference type="STRING" id="1202772.A0A1V9ZDG3"/>
<feature type="transmembrane region" description="Helical" evidence="6">
    <location>
        <begin position="438"/>
        <end position="457"/>
    </location>
</feature>
<dbReference type="PROSITE" id="PS51380">
    <property type="entry name" value="EXS"/>
    <property type="match status" value="1"/>
</dbReference>
<dbReference type="InterPro" id="IPR004331">
    <property type="entry name" value="SPX_dom"/>
</dbReference>
<feature type="domain" description="SPX" evidence="8">
    <location>
        <begin position="1"/>
        <end position="169"/>
    </location>
</feature>
<name>A0A1V9ZDG3_ACHHY</name>
<dbReference type="Proteomes" id="UP000243579">
    <property type="component" value="Unassembled WGS sequence"/>
</dbReference>
<evidence type="ECO:0008006" key="11">
    <source>
        <dbReference type="Google" id="ProtNLM"/>
    </source>
</evidence>
<evidence type="ECO:0000256" key="5">
    <source>
        <dbReference type="ARBA" id="ARBA00023136"/>
    </source>
</evidence>
<dbReference type="Pfam" id="PF03124">
    <property type="entry name" value="EXS"/>
    <property type="match status" value="1"/>
</dbReference>
<dbReference type="PANTHER" id="PTHR10783:SF103">
    <property type="entry name" value="SOLUTE CARRIER FAMILY 53 MEMBER 1"/>
    <property type="match status" value="1"/>
</dbReference>
<feature type="transmembrane region" description="Helical" evidence="6">
    <location>
        <begin position="269"/>
        <end position="290"/>
    </location>
</feature>
<feature type="transmembrane region" description="Helical" evidence="6">
    <location>
        <begin position="379"/>
        <end position="398"/>
    </location>
</feature>
<dbReference type="GO" id="GO:0005794">
    <property type="term" value="C:Golgi apparatus"/>
    <property type="evidence" value="ECO:0007669"/>
    <property type="project" value="TreeGrafter"/>
</dbReference>
<sequence length="663" mass="77493">MLTFQEKLECNICPAWRLHYVDYLGLKALVKTLQRRQSFLRTRGPETVPCLATEHSAFEAAFEANCAKVESWYLERLDEFTAQLMLLERQFKTLKSQQIPSPIHDRALRRAEEESFHMDTELIKDSFIELHRLFRLLRDFALLNYTALRKILKKHRKKCRDLSASYEQLQERLHEYAFAQAEAAQRLTDELETFYMVSFHDNDRVLALAELDGWKDDTLEWRNVYIGVKMGIVMVLTVWLLWDNVVLASAPMSSLNARVKLTQTKAYPVYRGIALLLFIHWLWGVTLYVWRSARINFQWLARYICELDPHTTADYAQVFDDASYLSIVYFINFLLYAQVVSGELAEVVPRGYYPLALVIFVVYHYCLKEWSKQKRLLHVLHDIVLLPLFPVTYFHTFVGNYLTSATKMNQDFAWTVCFFATGEFRETDELPSTCATNFYYTHVAVPLICAVPVWWRFLQSLRRCYELSKWFPGLPNALKYAFAQLVILFGLFHSFYSPLAPSNSLQIVWVCLFVLSSLYSWLWDVVMDWGLGRPQYKFLGDAHMYSRKWVYYVAIAVNFMLSFSWTLALIPPNNGSPLGALLLEIQPITMFMEPMRRAMWSCFAMENEHLRNTFGFRKENFIPLHFERKPETISKPDSMSYAYKIAALGFIVVALSISAVAVD</sequence>
<feature type="transmembrane region" description="Helical" evidence="6">
    <location>
        <begin position="507"/>
        <end position="529"/>
    </location>
</feature>